<dbReference type="SUPFAM" id="SSF51395">
    <property type="entry name" value="FMN-linked oxidoreductases"/>
    <property type="match status" value="1"/>
</dbReference>
<feature type="domain" description="Cytochrome b5 heme-binding" evidence="17">
    <location>
        <begin position="14"/>
        <end position="103"/>
    </location>
</feature>
<keyword evidence="5" id="KW-0349">Heme</keyword>
<dbReference type="STRING" id="1314777.A0A164ZSR2"/>
<comment type="catalytic activity">
    <reaction evidence="12">
        <text>(S)-lactate + 2 Fe(III)-[cytochrome c] = 2 Fe(II)-[cytochrome c] + pyruvate + 2 H(+)</text>
        <dbReference type="Rhea" id="RHEA:19909"/>
        <dbReference type="Rhea" id="RHEA-COMP:10350"/>
        <dbReference type="Rhea" id="RHEA-COMP:14399"/>
        <dbReference type="ChEBI" id="CHEBI:15361"/>
        <dbReference type="ChEBI" id="CHEBI:15378"/>
        <dbReference type="ChEBI" id="CHEBI:16651"/>
        <dbReference type="ChEBI" id="CHEBI:29033"/>
        <dbReference type="ChEBI" id="CHEBI:29034"/>
        <dbReference type="EC" id="1.1.2.3"/>
    </reaction>
    <physiologicalReaction direction="left-to-right" evidence="12">
        <dbReference type="Rhea" id="RHEA:19910"/>
    </physiologicalReaction>
</comment>
<evidence type="ECO:0000256" key="14">
    <source>
        <dbReference type="ARBA" id="ARBA00061589"/>
    </source>
</evidence>
<dbReference type="AlphaFoldDB" id="A0A164ZSR2"/>
<dbReference type="InterPro" id="IPR036400">
    <property type="entry name" value="Cyt_B5-like_heme/steroid_sf"/>
</dbReference>
<name>A0A164ZSR2_9AGAM</name>
<evidence type="ECO:0000256" key="6">
    <source>
        <dbReference type="ARBA" id="ARBA00022630"/>
    </source>
</evidence>
<dbReference type="InterPro" id="IPR000262">
    <property type="entry name" value="FMN-dep_DH"/>
</dbReference>
<dbReference type="CDD" id="cd02922">
    <property type="entry name" value="FCB2_FMN"/>
    <property type="match status" value="1"/>
</dbReference>
<keyword evidence="8" id="KW-0479">Metal-binding</keyword>
<dbReference type="InterPro" id="IPR037458">
    <property type="entry name" value="L-MDH/L-LDH_FMN-bd"/>
</dbReference>
<dbReference type="Pfam" id="PF00173">
    <property type="entry name" value="Cyt-b5"/>
    <property type="match status" value="1"/>
</dbReference>
<evidence type="ECO:0000256" key="7">
    <source>
        <dbReference type="ARBA" id="ARBA00022643"/>
    </source>
</evidence>
<evidence type="ECO:0000256" key="15">
    <source>
        <dbReference type="ARBA" id="ARBA00066458"/>
    </source>
</evidence>
<evidence type="ECO:0000256" key="13">
    <source>
        <dbReference type="ARBA" id="ARBA00061137"/>
    </source>
</evidence>
<dbReference type="Gene3D" id="3.20.20.70">
    <property type="entry name" value="Aldolase class I"/>
    <property type="match status" value="1"/>
</dbReference>
<dbReference type="PANTHER" id="PTHR10578:SF101">
    <property type="entry name" value="L-LACTATE DEHYDROGENASE (CYTOCHROME B2)"/>
    <property type="match status" value="1"/>
</dbReference>
<dbReference type="FunFam" id="3.20.20.70:FF:000062">
    <property type="entry name" value="Cytochrome b2, mitochondrial, putative"/>
    <property type="match status" value="1"/>
</dbReference>
<dbReference type="GO" id="GO:0004460">
    <property type="term" value="F:L-lactate dehydrogenase (cytochrome) activity"/>
    <property type="evidence" value="ECO:0007669"/>
    <property type="project" value="UniProtKB-EC"/>
</dbReference>
<keyword evidence="20" id="KW-1185">Reference proteome</keyword>
<evidence type="ECO:0000256" key="10">
    <source>
        <dbReference type="ARBA" id="ARBA00023004"/>
    </source>
</evidence>
<dbReference type="Pfam" id="PF01070">
    <property type="entry name" value="FMN_dh"/>
    <property type="match status" value="1"/>
</dbReference>
<dbReference type="InterPro" id="IPR013785">
    <property type="entry name" value="Aldolase_TIM"/>
</dbReference>
<evidence type="ECO:0000256" key="12">
    <source>
        <dbReference type="ARBA" id="ARBA00052399"/>
    </source>
</evidence>
<comment type="cofactor">
    <cofactor evidence="1">
        <name>FMN</name>
        <dbReference type="ChEBI" id="CHEBI:58210"/>
    </cofactor>
</comment>
<dbReference type="Proteomes" id="UP000076722">
    <property type="component" value="Unassembled WGS sequence"/>
</dbReference>
<evidence type="ECO:0000256" key="5">
    <source>
        <dbReference type="ARBA" id="ARBA00022617"/>
    </source>
</evidence>
<comment type="similarity">
    <text evidence="14">In the N-terminal section; belongs to the cytochrome b5 family.</text>
</comment>
<keyword evidence="6" id="KW-0285">Flavoprotein</keyword>
<dbReference type="PROSITE" id="PS51349">
    <property type="entry name" value="FMN_HYDROXY_ACID_DH_2"/>
    <property type="match status" value="1"/>
</dbReference>
<dbReference type="SUPFAM" id="SSF55856">
    <property type="entry name" value="Cytochrome b5-like heme/steroid binding domain"/>
    <property type="match status" value="1"/>
</dbReference>
<reference evidence="19 20" key="1">
    <citation type="journal article" date="2016" name="Mol. Biol. Evol.">
        <title>Comparative Genomics of Early-Diverging Mushroom-Forming Fungi Provides Insights into the Origins of Lignocellulose Decay Capabilities.</title>
        <authorList>
            <person name="Nagy L.G."/>
            <person name="Riley R."/>
            <person name="Tritt A."/>
            <person name="Adam C."/>
            <person name="Daum C."/>
            <person name="Floudas D."/>
            <person name="Sun H."/>
            <person name="Yadav J.S."/>
            <person name="Pangilinan J."/>
            <person name="Larsson K.H."/>
            <person name="Matsuura K."/>
            <person name="Barry K."/>
            <person name="Labutti K."/>
            <person name="Kuo R."/>
            <person name="Ohm R.A."/>
            <person name="Bhattacharya S.S."/>
            <person name="Shirouzu T."/>
            <person name="Yoshinaga Y."/>
            <person name="Martin F.M."/>
            <person name="Grigoriev I.V."/>
            <person name="Hibbett D.S."/>
        </authorList>
    </citation>
    <scope>NUCLEOTIDE SEQUENCE [LARGE SCALE GENOMIC DNA]</scope>
    <source>
        <strain evidence="19 20">HHB9708</strain>
    </source>
</reference>
<evidence type="ECO:0000256" key="2">
    <source>
        <dbReference type="ARBA" id="ARBA00001970"/>
    </source>
</evidence>
<comment type="subunit">
    <text evidence="4">Homotetramer.</text>
</comment>
<dbReference type="EC" id="1.1.2.3" evidence="15"/>
<accession>A0A164ZSR2</accession>
<comment type="similarity">
    <text evidence="13">In the C-terminal section; belongs to the FMN-dependent alpha-hydroxy acid dehydrogenase family.</text>
</comment>
<evidence type="ECO:0000256" key="1">
    <source>
        <dbReference type="ARBA" id="ARBA00001917"/>
    </source>
</evidence>
<gene>
    <name evidence="19" type="ORF">SISNIDRAFT_404967</name>
</gene>
<dbReference type="OrthoDB" id="1925334at2759"/>
<evidence type="ECO:0000259" key="17">
    <source>
        <dbReference type="PROSITE" id="PS50255"/>
    </source>
</evidence>
<evidence type="ECO:0000256" key="9">
    <source>
        <dbReference type="ARBA" id="ARBA00023002"/>
    </source>
</evidence>
<evidence type="ECO:0000259" key="18">
    <source>
        <dbReference type="PROSITE" id="PS51349"/>
    </source>
</evidence>
<protein>
    <recommendedName>
        <fullName evidence="16">L-lactate dehydrogenase (cytochrome)</fullName>
        <ecNumber evidence="15">1.1.2.3</ecNumber>
    </recommendedName>
</protein>
<keyword evidence="11" id="KW-0496">Mitochondrion</keyword>
<evidence type="ECO:0000256" key="8">
    <source>
        <dbReference type="ARBA" id="ARBA00022723"/>
    </source>
</evidence>
<dbReference type="PROSITE" id="PS50255">
    <property type="entry name" value="CYTOCHROME_B5_2"/>
    <property type="match status" value="1"/>
</dbReference>
<dbReference type="Gene3D" id="3.10.120.10">
    <property type="entry name" value="Cytochrome b5-like heme/steroid binding domain"/>
    <property type="match status" value="1"/>
</dbReference>
<dbReference type="GO" id="GO:0005758">
    <property type="term" value="C:mitochondrial intermembrane space"/>
    <property type="evidence" value="ECO:0007669"/>
    <property type="project" value="UniProtKB-SubCell"/>
</dbReference>
<dbReference type="GO" id="GO:0046872">
    <property type="term" value="F:metal ion binding"/>
    <property type="evidence" value="ECO:0007669"/>
    <property type="project" value="UniProtKB-KW"/>
</dbReference>
<proteinExistence type="inferred from homology"/>
<evidence type="ECO:0000256" key="3">
    <source>
        <dbReference type="ARBA" id="ARBA00004569"/>
    </source>
</evidence>
<comment type="subcellular location">
    <subcellularLocation>
        <location evidence="3">Mitochondrion intermembrane space</location>
    </subcellularLocation>
</comment>
<dbReference type="InterPro" id="IPR001199">
    <property type="entry name" value="Cyt_B5-like_heme/steroid-bd"/>
</dbReference>
<evidence type="ECO:0000313" key="19">
    <source>
        <dbReference type="EMBL" id="KZS98024.1"/>
    </source>
</evidence>
<dbReference type="EMBL" id="KV419396">
    <property type="protein sequence ID" value="KZS98024.1"/>
    <property type="molecule type" value="Genomic_DNA"/>
</dbReference>
<organism evidence="19 20">
    <name type="scientific">Sistotremastrum niveocremeum HHB9708</name>
    <dbReference type="NCBI Taxonomy" id="1314777"/>
    <lineage>
        <taxon>Eukaryota</taxon>
        <taxon>Fungi</taxon>
        <taxon>Dikarya</taxon>
        <taxon>Basidiomycota</taxon>
        <taxon>Agaricomycotina</taxon>
        <taxon>Agaricomycetes</taxon>
        <taxon>Sistotremastrales</taxon>
        <taxon>Sistotremastraceae</taxon>
        <taxon>Sertulicium</taxon>
        <taxon>Sertulicium niveocremeum</taxon>
    </lineage>
</organism>
<evidence type="ECO:0000256" key="4">
    <source>
        <dbReference type="ARBA" id="ARBA00011881"/>
    </source>
</evidence>
<feature type="domain" description="FMN hydroxy acid dehydrogenase" evidence="18">
    <location>
        <begin position="131"/>
        <end position="488"/>
    </location>
</feature>
<keyword evidence="10" id="KW-0408">Iron</keyword>
<comment type="cofactor">
    <cofactor evidence="2">
        <name>heme b</name>
        <dbReference type="ChEBI" id="CHEBI:60344"/>
    </cofactor>
</comment>
<dbReference type="InterPro" id="IPR037396">
    <property type="entry name" value="FMN_HAD"/>
</dbReference>
<dbReference type="GO" id="GO:0006089">
    <property type="term" value="P:lactate metabolic process"/>
    <property type="evidence" value="ECO:0007669"/>
    <property type="project" value="TreeGrafter"/>
</dbReference>
<sequence length="496" mass="54150">MPDFSQINPSAKKTGLVSFDEVKAHAGRDSCWVVIGDKVWDVTSLLPNHPGGTNAILEQAGTDVTLAPGLPTNSFVHRRLFDRLHSHDVLDLLPPGSLVGYVDQDTLPKIVHDDPLTEEELRILKARESLPPPSAALNLKDIERFAQQVLTETAWAYYSSAGDDEYTLHENSAAFKRYWFRPRVLNKVSRVSTSTTLFGSETSLPIFIAPAALARLGHPGGEVNMVRVAGEEGIVQGISNNASCSLDEIVSARRPGQPLVFQLYMNRERAASEALVRRVEREGFNAIVLTVDAAVPGKRERDQRAKGNYSGIVPNGSSPPAGKGVAHAISGYQDPDVDWADVKWLQSITSLPLILKGIQCVEDAELAFENGVQGIVLSNHGGRELDFAPAPLTVLHELQHKRPDLVRERDVYIDGGVTRGTDVLKALCLGAKGVGLGRAFLYGNGVWGEDGVRRVIEIMRGEIETGMQLMGVTSIKDLKPELIRYVDRDLPPIASR</sequence>
<evidence type="ECO:0000313" key="20">
    <source>
        <dbReference type="Proteomes" id="UP000076722"/>
    </source>
</evidence>
<evidence type="ECO:0000256" key="11">
    <source>
        <dbReference type="ARBA" id="ARBA00023128"/>
    </source>
</evidence>
<keyword evidence="7" id="KW-0288">FMN</keyword>
<evidence type="ECO:0000256" key="16">
    <source>
        <dbReference type="ARBA" id="ARBA00068515"/>
    </source>
</evidence>
<dbReference type="PANTHER" id="PTHR10578">
    <property type="entry name" value="S -2-HYDROXY-ACID OXIDASE-RELATED"/>
    <property type="match status" value="1"/>
</dbReference>
<dbReference type="SMART" id="SM01117">
    <property type="entry name" value="Cyt-b5"/>
    <property type="match status" value="1"/>
</dbReference>
<keyword evidence="9" id="KW-0560">Oxidoreductase</keyword>